<organism evidence="1 2">
    <name type="scientific">phage Lak_Megaphage_RVC_AP3_GC26</name>
    <dbReference type="NCBI Taxonomy" id="3109225"/>
    <lineage>
        <taxon>Viruses</taxon>
        <taxon>Duplodnaviria</taxon>
        <taxon>Heunggongvirae</taxon>
        <taxon>Uroviricota</taxon>
        <taxon>Caudoviricetes</taxon>
        <taxon>Caudoviricetes code 15 clade</taxon>
    </lineage>
</organism>
<protein>
    <submittedName>
        <fullName evidence="1">Uncharacterized protein</fullName>
    </submittedName>
</protein>
<evidence type="ECO:0000313" key="1">
    <source>
        <dbReference type="EMBL" id="WQJ51610.1"/>
    </source>
</evidence>
<sequence>MNIFKQLFNNKKTELEKEEEIEKEVIDNNISLQNKTNICIIKYKVTEDNDIPDIIHICDFHVDTLPNQDSIIWCPNETQTNLIPYKVIRYDFIEDPEQEINSKIYIVVTDAKLSDITNENVY</sequence>
<name>A0ABZ0Z0Y3_9CAUD</name>
<keyword evidence="2" id="KW-1185">Reference proteome</keyword>
<dbReference type="Proteomes" id="UP001348805">
    <property type="component" value="Segment"/>
</dbReference>
<dbReference type="EMBL" id="OR769219">
    <property type="protein sequence ID" value="WQJ51610.1"/>
    <property type="molecule type" value="Genomic_DNA"/>
</dbReference>
<proteinExistence type="predicted"/>
<evidence type="ECO:0000313" key="2">
    <source>
        <dbReference type="Proteomes" id="UP001348805"/>
    </source>
</evidence>
<accession>A0ABZ0Z0Y3</accession>
<reference evidence="1 2" key="1">
    <citation type="submission" date="2023-11" db="EMBL/GenBank/DDBJ databases">
        <authorList>
            <person name="Cook R."/>
            <person name="Crisci M."/>
            <person name="Pye H."/>
            <person name="Adriaenssens E."/>
            <person name="Santini J."/>
        </authorList>
    </citation>
    <scope>NUCLEOTIDE SEQUENCE [LARGE SCALE GENOMIC DNA]</scope>
    <source>
        <strain evidence="1">Lak_Megaphage_RVC_AP3_GC26</strain>
    </source>
</reference>